<evidence type="ECO:0000313" key="2">
    <source>
        <dbReference type="EMBL" id="SVB01818.1"/>
    </source>
</evidence>
<gene>
    <name evidence="2" type="ORF">METZ01_LOCUS154672</name>
</gene>
<dbReference type="EMBL" id="UINC01025716">
    <property type="protein sequence ID" value="SVB01818.1"/>
    <property type="molecule type" value="Genomic_DNA"/>
</dbReference>
<reference evidence="2" key="1">
    <citation type="submission" date="2018-05" db="EMBL/GenBank/DDBJ databases">
        <authorList>
            <person name="Lanie J.A."/>
            <person name="Ng W.-L."/>
            <person name="Kazmierczak K.M."/>
            <person name="Andrzejewski T.M."/>
            <person name="Davidsen T.M."/>
            <person name="Wayne K.J."/>
            <person name="Tettelin H."/>
            <person name="Glass J.I."/>
            <person name="Rusch D."/>
            <person name="Podicherti R."/>
            <person name="Tsui H.-C.T."/>
            <person name="Winkler M.E."/>
        </authorList>
    </citation>
    <scope>NUCLEOTIDE SEQUENCE</scope>
</reference>
<dbReference type="AlphaFoldDB" id="A0A382AK28"/>
<evidence type="ECO:0000256" key="1">
    <source>
        <dbReference type="SAM" id="MobiDB-lite"/>
    </source>
</evidence>
<feature type="region of interest" description="Disordered" evidence="1">
    <location>
        <begin position="107"/>
        <end position="140"/>
    </location>
</feature>
<protein>
    <submittedName>
        <fullName evidence="2">Uncharacterized protein</fullName>
    </submittedName>
</protein>
<accession>A0A382AK28</accession>
<sequence length="140" mass="15868">MKRKLLQVIRSLRSRGGNTVAEFAVTAAMMATLAATAAPKISDASANSMISIKESADLYNEVQQLNHQRELLKDEIFELLVAQNQILMKNVANSHLRDSAADYSFDLSNNEDRDLYDDPEPNDDYRDDVSIRQQQYSQDR</sequence>
<name>A0A382AK28_9ZZZZ</name>
<proteinExistence type="predicted"/>
<feature type="compositionally biased region" description="Polar residues" evidence="1">
    <location>
        <begin position="131"/>
        <end position="140"/>
    </location>
</feature>
<organism evidence="2">
    <name type="scientific">marine metagenome</name>
    <dbReference type="NCBI Taxonomy" id="408172"/>
    <lineage>
        <taxon>unclassified sequences</taxon>
        <taxon>metagenomes</taxon>
        <taxon>ecological metagenomes</taxon>
    </lineage>
</organism>